<evidence type="ECO:0000256" key="2">
    <source>
        <dbReference type="ARBA" id="ARBA00023015"/>
    </source>
</evidence>
<sequence length="135" mass="15814">MRSSRKMSDALNMVKYRIPLKQTVWLTPQALMASSWTPRQNKLFEDALAIYDRDTPDKWQNVARVVGKSVEEVKTHFEILKEDVKRIERGQIPLPNYTGIIIQTFLRFALKVIQLIFAFGFIKTNDEKQEHNYNG</sequence>
<keyword evidence="4" id="KW-0539">Nucleus</keyword>
<keyword evidence="7" id="KW-1185">Reference proteome</keyword>
<dbReference type="Proteomes" id="UP000501690">
    <property type="component" value="Linkage Group LG4"/>
</dbReference>
<dbReference type="AlphaFoldDB" id="A0A4D6LRD8"/>
<evidence type="ECO:0000256" key="4">
    <source>
        <dbReference type="ARBA" id="ARBA00023242"/>
    </source>
</evidence>
<dbReference type="InterPro" id="IPR001005">
    <property type="entry name" value="SANT/Myb"/>
</dbReference>
<evidence type="ECO:0000313" key="7">
    <source>
        <dbReference type="Proteomes" id="UP000501690"/>
    </source>
</evidence>
<dbReference type="InterPro" id="IPR017884">
    <property type="entry name" value="SANT_dom"/>
</dbReference>
<dbReference type="PROSITE" id="PS51293">
    <property type="entry name" value="SANT"/>
    <property type="match status" value="1"/>
</dbReference>
<evidence type="ECO:0000313" key="6">
    <source>
        <dbReference type="EMBL" id="QCD91033.1"/>
    </source>
</evidence>
<organism evidence="6 7">
    <name type="scientific">Vigna unguiculata</name>
    <name type="common">Cowpea</name>
    <dbReference type="NCBI Taxonomy" id="3917"/>
    <lineage>
        <taxon>Eukaryota</taxon>
        <taxon>Viridiplantae</taxon>
        <taxon>Streptophyta</taxon>
        <taxon>Embryophyta</taxon>
        <taxon>Tracheophyta</taxon>
        <taxon>Spermatophyta</taxon>
        <taxon>Magnoliopsida</taxon>
        <taxon>eudicotyledons</taxon>
        <taxon>Gunneridae</taxon>
        <taxon>Pentapetalae</taxon>
        <taxon>rosids</taxon>
        <taxon>fabids</taxon>
        <taxon>Fabales</taxon>
        <taxon>Fabaceae</taxon>
        <taxon>Papilionoideae</taxon>
        <taxon>50 kb inversion clade</taxon>
        <taxon>NPAAA clade</taxon>
        <taxon>indigoferoid/millettioid clade</taxon>
        <taxon>Phaseoleae</taxon>
        <taxon>Vigna</taxon>
    </lineage>
</organism>
<evidence type="ECO:0000259" key="5">
    <source>
        <dbReference type="PROSITE" id="PS51293"/>
    </source>
</evidence>
<dbReference type="Gene3D" id="1.10.10.60">
    <property type="entry name" value="Homeodomain-like"/>
    <property type="match status" value="1"/>
</dbReference>
<dbReference type="SUPFAM" id="SSF46689">
    <property type="entry name" value="Homeodomain-like"/>
    <property type="match status" value="1"/>
</dbReference>
<gene>
    <name evidence="6" type="ORF">DEO72_LG4g1996</name>
</gene>
<dbReference type="GO" id="GO:0005634">
    <property type="term" value="C:nucleus"/>
    <property type="evidence" value="ECO:0007669"/>
    <property type="project" value="UniProtKB-SubCell"/>
</dbReference>
<dbReference type="SMART" id="SM00717">
    <property type="entry name" value="SANT"/>
    <property type="match status" value="1"/>
</dbReference>
<keyword evidence="3" id="KW-0804">Transcription</keyword>
<dbReference type="GO" id="GO:0003700">
    <property type="term" value="F:DNA-binding transcription factor activity"/>
    <property type="evidence" value="ECO:0007669"/>
    <property type="project" value="InterPro"/>
</dbReference>
<dbReference type="InterPro" id="IPR044636">
    <property type="entry name" value="RADIALIS-like"/>
</dbReference>
<proteinExistence type="predicted"/>
<reference evidence="6 7" key="1">
    <citation type="submission" date="2019-04" db="EMBL/GenBank/DDBJ databases">
        <title>An improved genome assembly and genetic linkage map for asparagus bean, Vigna unguiculata ssp. sesquipedialis.</title>
        <authorList>
            <person name="Xia Q."/>
            <person name="Zhang R."/>
            <person name="Dong Y."/>
        </authorList>
    </citation>
    <scope>NUCLEOTIDE SEQUENCE [LARGE SCALE GENOMIC DNA]</scope>
    <source>
        <tissue evidence="6">Leaf</tissue>
    </source>
</reference>
<comment type="subcellular location">
    <subcellularLocation>
        <location evidence="1">Nucleus</location>
    </subcellularLocation>
</comment>
<dbReference type="FunFam" id="1.10.10.60:FF:000154">
    <property type="entry name" value="Transcription factor SRM1"/>
    <property type="match status" value="1"/>
</dbReference>
<keyword evidence="2" id="KW-0805">Transcription regulation</keyword>
<evidence type="ECO:0000256" key="3">
    <source>
        <dbReference type="ARBA" id="ARBA00023163"/>
    </source>
</evidence>
<dbReference type="PANTHER" id="PTHR43952:SF59">
    <property type="entry name" value="MYB FAMILY TRANSCRIPTION FACTOR"/>
    <property type="match status" value="1"/>
</dbReference>
<evidence type="ECO:0000256" key="1">
    <source>
        <dbReference type="ARBA" id="ARBA00004123"/>
    </source>
</evidence>
<protein>
    <recommendedName>
        <fullName evidence="5">SANT domain-containing protein</fullName>
    </recommendedName>
</protein>
<dbReference type="InterPro" id="IPR009057">
    <property type="entry name" value="Homeodomain-like_sf"/>
</dbReference>
<accession>A0A4D6LRD8</accession>
<dbReference type="EMBL" id="CP039348">
    <property type="protein sequence ID" value="QCD91033.1"/>
    <property type="molecule type" value="Genomic_DNA"/>
</dbReference>
<feature type="domain" description="SANT" evidence="5">
    <location>
        <begin position="31"/>
        <end position="85"/>
    </location>
</feature>
<dbReference type="PANTHER" id="PTHR43952">
    <property type="entry name" value="MYB FAMILY TRANSCRIPTION FACTOR-RELATED"/>
    <property type="match status" value="1"/>
</dbReference>
<name>A0A4D6LRD8_VIGUN</name>